<feature type="region of interest" description="Disordered" evidence="1">
    <location>
        <begin position="552"/>
        <end position="571"/>
    </location>
</feature>
<feature type="compositionally biased region" description="Low complexity" evidence="1">
    <location>
        <begin position="137"/>
        <end position="155"/>
    </location>
</feature>
<feature type="region of interest" description="Disordered" evidence="1">
    <location>
        <begin position="119"/>
        <end position="183"/>
    </location>
</feature>
<sequence>MMASDPPSNPLTDAQGVPHVETPGVASPSPSSDQHRESTSRLSTRQDDKRPAGRSLFDEEYESESGSESQAQSQSASHAETGSEDHDGGFLGQLQEWIKSHSKDALFACGGAIPIINNTPDVDAPKREQSADEKPPSDSASDSSRASSSGSNTAPSAPPHPPVTLRWDPRDPTTPAAHCKLNFPIDDSTTDNLDRLVADMEPATFGRGGEHVYDESYRKASKMDPSRFTTSFCPYTSGIVSVVSQFLLPNPLSEKQRTLKAELYKLNVYTGPSGHFNSHVDTPRSRSQIGSLVVCLPVQHKGGSLEVNQGDQTMSFNWDNMDSYGPQIQWAAFYSDCKHQVWEVYSGHRITLTYNLYVTRGDGQLSNQPTPLDVKSTPLFGHLEELITDKTFLPDGGYLGFYTTHAYPHTLSKACLTDTLKGIDMNVWQALRHLGCGVCLRPVLITDPFERPKPPNHIGTKFPLTKYDWTIEMEDDWQGLLTERWGLEKLSMDDIVWLNEADESNEQAAFAFITYGNEPSTNLAYSLCAIIVGVPKYSGNARMALETTFDLSGGEESDWDEHPPYPFDDGM</sequence>
<feature type="region of interest" description="Disordered" evidence="1">
    <location>
        <begin position="1"/>
        <end position="91"/>
    </location>
</feature>
<feature type="compositionally biased region" description="Low complexity" evidence="1">
    <location>
        <begin position="66"/>
        <end position="80"/>
    </location>
</feature>
<evidence type="ECO:0000313" key="3">
    <source>
        <dbReference type="Proteomes" id="UP000277212"/>
    </source>
</evidence>
<gene>
    <name evidence="2" type="ORF">CDV36_006535</name>
</gene>
<feature type="compositionally biased region" description="Basic and acidic residues" evidence="1">
    <location>
        <begin position="33"/>
        <end position="51"/>
    </location>
</feature>
<dbReference type="Gene3D" id="2.60.120.620">
    <property type="entry name" value="q2cbj1_9rhob like domain"/>
    <property type="match status" value="1"/>
</dbReference>
<dbReference type="PANTHER" id="PTHR33099:SF7">
    <property type="entry name" value="MYND-TYPE DOMAIN-CONTAINING PROTEIN"/>
    <property type="match status" value="1"/>
</dbReference>
<name>A0A3M2S8B2_9HYPO</name>
<dbReference type="Proteomes" id="UP000277212">
    <property type="component" value="Unassembled WGS sequence"/>
</dbReference>
<dbReference type="STRING" id="2010991.A0A3M2S8B2"/>
<organism evidence="2 3">
    <name type="scientific">Fusarium kuroshium</name>
    <dbReference type="NCBI Taxonomy" id="2010991"/>
    <lineage>
        <taxon>Eukaryota</taxon>
        <taxon>Fungi</taxon>
        <taxon>Dikarya</taxon>
        <taxon>Ascomycota</taxon>
        <taxon>Pezizomycotina</taxon>
        <taxon>Sordariomycetes</taxon>
        <taxon>Hypocreomycetidae</taxon>
        <taxon>Hypocreales</taxon>
        <taxon>Nectriaceae</taxon>
        <taxon>Fusarium</taxon>
        <taxon>Fusarium solani species complex</taxon>
    </lineage>
</organism>
<keyword evidence="3" id="KW-1185">Reference proteome</keyword>
<evidence type="ECO:0000313" key="2">
    <source>
        <dbReference type="EMBL" id="RMJ13779.1"/>
    </source>
</evidence>
<dbReference type="OrthoDB" id="27483at2759"/>
<feature type="compositionally biased region" description="Basic and acidic residues" evidence="1">
    <location>
        <begin position="123"/>
        <end position="136"/>
    </location>
</feature>
<dbReference type="PANTHER" id="PTHR33099">
    <property type="entry name" value="FE2OG DIOXYGENASE DOMAIN-CONTAINING PROTEIN"/>
    <property type="match status" value="1"/>
</dbReference>
<dbReference type="EMBL" id="NKUJ01000100">
    <property type="protein sequence ID" value="RMJ13779.1"/>
    <property type="molecule type" value="Genomic_DNA"/>
</dbReference>
<accession>A0A3M2S8B2</accession>
<comment type="caution">
    <text evidence="2">The sequence shown here is derived from an EMBL/GenBank/DDBJ whole genome shotgun (WGS) entry which is preliminary data.</text>
</comment>
<proteinExistence type="predicted"/>
<evidence type="ECO:0008006" key="4">
    <source>
        <dbReference type="Google" id="ProtNLM"/>
    </source>
</evidence>
<reference evidence="2 3" key="1">
    <citation type="submission" date="2017-06" db="EMBL/GenBank/DDBJ databases">
        <title>Comparative genomic analysis of Ambrosia Fusariam Clade fungi.</title>
        <authorList>
            <person name="Stajich J.E."/>
            <person name="Carrillo J."/>
            <person name="Kijimoto T."/>
            <person name="Eskalen A."/>
            <person name="O'Donnell K."/>
            <person name="Kasson M."/>
        </authorList>
    </citation>
    <scope>NUCLEOTIDE SEQUENCE [LARGE SCALE GENOMIC DNA]</scope>
    <source>
        <strain evidence="2">UCR3666</strain>
    </source>
</reference>
<evidence type="ECO:0000256" key="1">
    <source>
        <dbReference type="SAM" id="MobiDB-lite"/>
    </source>
</evidence>
<dbReference type="AlphaFoldDB" id="A0A3M2S8B2"/>
<protein>
    <recommendedName>
        <fullName evidence="4">Fe2OG dioxygenase domain-containing protein</fullName>
    </recommendedName>
</protein>